<dbReference type="Proteomes" id="UP001143463">
    <property type="component" value="Unassembled WGS sequence"/>
</dbReference>
<evidence type="ECO:0000256" key="4">
    <source>
        <dbReference type="ARBA" id="ARBA00067972"/>
    </source>
</evidence>
<dbReference type="InterPro" id="IPR015942">
    <property type="entry name" value="Asp/Glu/hydantoin_racemase"/>
</dbReference>
<accession>A0A9W6KWD3</accession>
<proteinExistence type="inferred from homology"/>
<comment type="catalytic activity">
    <reaction evidence="2">
        <text>a D-5-monosubstituted hydantoin = a L-5-monosubstituted hydantoin</text>
        <dbReference type="Rhea" id="RHEA:46624"/>
        <dbReference type="ChEBI" id="CHEBI:86339"/>
        <dbReference type="ChEBI" id="CHEBI:86340"/>
        <dbReference type="EC" id="5.1.99.5"/>
    </reaction>
</comment>
<gene>
    <name evidence="6" type="ORF">GCM10017577_03810</name>
</gene>
<organism evidence="6 7">
    <name type="scientific">Pseudonocardia halophobica</name>
    <dbReference type="NCBI Taxonomy" id="29401"/>
    <lineage>
        <taxon>Bacteria</taxon>
        <taxon>Bacillati</taxon>
        <taxon>Actinomycetota</taxon>
        <taxon>Actinomycetes</taxon>
        <taxon>Pseudonocardiales</taxon>
        <taxon>Pseudonocardiaceae</taxon>
        <taxon>Pseudonocardia</taxon>
    </lineage>
</organism>
<dbReference type="RefSeq" id="WP_037041908.1">
    <property type="nucleotide sequence ID" value="NZ_BAAAUZ010000015.1"/>
</dbReference>
<dbReference type="PANTHER" id="PTHR28047">
    <property type="entry name" value="PROTEIN DCG1"/>
    <property type="match status" value="1"/>
</dbReference>
<dbReference type="Gene3D" id="3.40.50.12500">
    <property type="match status" value="1"/>
</dbReference>
<dbReference type="InterPro" id="IPR053714">
    <property type="entry name" value="Iso_Racemase_Enz_sf"/>
</dbReference>
<evidence type="ECO:0000256" key="3">
    <source>
        <dbReference type="ARBA" id="ARBA00066406"/>
    </source>
</evidence>
<dbReference type="InterPro" id="IPR052186">
    <property type="entry name" value="Hydantoin_racemase-like"/>
</dbReference>
<comment type="similarity">
    <text evidence="1">Belongs to the HyuE racemase family.</text>
</comment>
<comment type="caution">
    <text evidence="6">The sequence shown here is derived from an EMBL/GenBank/DDBJ whole genome shotgun (WGS) entry which is preliminary data.</text>
</comment>
<evidence type="ECO:0000313" key="7">
    <source>
        <dbReference type="Proteomes" id="UP001143463"/>
    </source>
</evidence>
<protein>
    <recommendedName>
        <fullName evidence="4">Hydantoin racemase</fullName>
        <ecNumber evidence="3">5.1.99.5</ecNumber>
    </recommendedName>
</protein>
<dbReference type="EMBL" id="BSFQ01000001">
    <property type="protein sequence ID" value="GLL09241.1"/>
    <property type="molecule type" value="Genomic_DNA"/>
</dbReference>
<dbReference type="PANTHER" id="PTHR28047:SF5">
    <property type="entry name" value="PROTEIN DCG1"/>
    <property type="match status" value="1"/>
</dbReference>
<dbReference type="AlphaFoldDB" id="A0A9W6KWD3"/>
<comment type="catalytic activity">
    <reaction evidence="5">
        <text>D-5-benzylhydantoin = L-5-benzylhydantoin</text>
        <dbReference type="Rhea" id="RHEA:83991"/>
        <dbReference type="ChEBI" id="CHEBI:176864"/>
        <dbReference type="ChEBI" id="CHEBI:233540"/>
    </reaction>
</comment>
<dbReference type="GO" id="GO:0047661">
    <property type="term" value="F:amino-acid racemase activity"/>
    <property type="evidence" value="ECO:0007669"/>
    <property type="project" value="InterPro"/>
</dbReference>
<evidence type="ECO:0000256" key="1">
    <source>
        <dbReference type="ARBA" id="ARBA00038414"/>
    </source>
</evidence>
<keyword evidence="7" id="KW-1185">Reference proteome</keyword>
<evidence type="ECO:0000256" key="5">
    <source>
        <dbReference type="ARBA" id="ARBA00093199"/>
    </source>
</evidence>
<name>A0A9W6KWD3_9PSEU</name>
<dbReference type="GO" id="GO:0036348">
    <property type="term" value="F:hydantoin racemase activity"/>
    <property type="evidence" value="ECO:0007669"/>
    <property type="project" value="UniProtKB-EC"/>
</dbReference>
<dbReference type="EC" id="5.1.99.5" evidence="3"/>
<sequence>MLLTVINPNTTESMTATIGRAAAAVVSPGTTVRAVTPATGPASIESHYDEALAVPGLLAEIAAGEEAGSDGYVIACFGDPGLDAARELARGPVVGIAEAAMRTASYLGRGFSVVTTLGRTVGRAQDLAEHYGAARFCRGVRACAIPVLELEDPASGARERITEECRRAVAEDGSDAIVLGCAGMADLCAHISAAVGVPVVDGVAAATRTVESLVALGLRTGDRGEFARPPAKPYTGLLRHFRLGVADRC</sequence>
<reference evidence="6" key="1">
    <citation type="journal article" date="2014" name="Int. J. Syst. Evol. Microbiol.">
        <title>Complete genome sequence of Corynebacterium casei LMG S-19264T (=DSM 44701T), isolated from a smear-ripened cheese.</title>
        <authorList>
            <consortium name="US DOE Joint Genome Institute (JGI-PGF)"/>
            <person name="Walter F."/>
            <person name="Albersmeier A."/>
            <person name="Kalinowski J."/>
            <person name="Ruckert C."/>
        </authorList>
    </citation>
    <scope>NUCLEOTIDE SEQUENCE</scope>
    <source>
        <strain evidence="6">VKM Ac-1069</strain>
    </source>
</reference>
<evidence type="ECO:0000256" key="2">
    <source>
        <dbReference type="ARBA" id="ARBA00051635"/>
    </source>
</evidence>
<evidence type="ECO:0000313" key="6">
    <source>
        <dbReference type="EMBL" id="GLL09241.1"/>
    </source>
</evidence>
<reference evidence="6" key="2">
    <citation type="submission" date="2023-01" db="EMBL/GenBank/DDBJ databases">
        <authorList>
            <person name="Sun Q."/>
            <person name="Evtushenko L."/>
        </authorList>
    </citation>
    <scope>NUCLEOTIDE SEQUENCE</scope>
    <source>
        <strain evidence="6">VKM Ac-1069</strain>
    </source>
</reference>
<dbReference type="FunFam" id="3.40.50.12500:FF:000001">
    <property type="entry name" value="Putative hydantoin racemase"/>
    <property type="match status" value="1"/>
</dbReference>
<dbReference type="Pfam" id="PF01177">
    <property type="entry name" value="Asp_Glu_race"/>
    <property type="match status" value="1"/>
</dbReference>